<keyword evidence="1" id="KW-0472">Membrane</keyword>
<reference evidence="2 3" key="1">
    <citation type="submission" date="2024-02" db="EMBL/GenBank/DDBJ databases">
        <authorList>
            <person name="Vignale AGUSTIN F."/>
            <person name="Sosa J E."/>
            <person name="Modenutti C."/>
        </authorList>
    </citation>
    <scope>NUCLEOTIDE SEQUENCE [LARGE SCALE GENOMIC DNA]</scope>
</reference>
<accession>A0ABC8T6Y2</accession>
<dbReference type="Proteomes" id="UP001642360">
    <property type="component" value="Unassembled WGS sequence"/>
</dbReference>
<evidence type="ECO:0000256" key="1">
    <source>
        <dbReference type="SAM" id="Phobius"/>
    </source>
</evidence>
<organism evidence="2 3">
    <name type="scientific">Ilex paraguariensis</name>
    <name type="common">yerba mate</name>
    <dbReference type="NCBI Taxonomy" id="185542"/>
    <lineage>
        <taxon>Eukaryota</taxon>
        <taxon>Viridiplantae</taxon>
        <taxon>Streptophyta</taxon>
        <taxon>Embryophyta</taxon>
        <taxon>Tracheophyta</taxon>
        <taxon>Spermatophyta</taxon>
        <taxon>Magnoliopsida</taxon>
        <taxon>eudicotyledons</taxon>
        <taxon>Gunneridae</taxon>
        <taxon>Pentapetalae</taxon>
        <taxon>asterids</taxon>
        <taxon>campanulids</taxon>
        <taxon>Aquifoliales</taxon>
        <taxon>Aquifoliaceae</taxon>
        <taxon>Ilex</taxon>
    </lineage>
</organism>
<keyword evidence="1" id="KW-0812">Transmembrane</keyword>
<protein>
    <submittedName>
        <fullName evidence="2">Uncharacterized protein</fullName>
    </submittedName>
</protein>
<keyword evidence="1" id="KW-1133">Transmembrane helix</keyword>
<comment type="caution">
    <text evidence="2">The sequence shown here is derived from an EMBL/GenBank/DDBJ whole genome shotgun (WGS) entry which is preliminary data.</text>
</comment>
<proteinExistence type="predicted"/>
<evidence type="ECO:0000313" key="3">
    <source>
        <dbReference type="Proteomes" id="UP001642360"/>
    </source>
</evidence>
<feature type="transmembrane region" description="Helical" evidence="1">
    <location>
        <begin position="9"/>
        <end position="30"/>
    </location>
</feature>
<feature type="transmembrane region" description="Helical" evidence="1">
    <location>
        <begin position="36"/>
        <end position="57"/>
    </location>
</feature>
<name>A0ABC8T6Y2_9AQUA</name>
<gene>
    <name evidence="2" type="ORF">ILEXP_LOCUS34312</name>
</gene>
<dbReference type="AlphaFoldDB" id="A0ABC8T6Y2"/>
<sequence>MVFPLTTQLLWFLVAIVMIIEVVVMVEGAVVDHIPVLTMVVEGILLISVGIDMANLLDDNFVVASIPRSTPPDTGSVTLTREEYAQFLSQQQAVPSPSTATFVQSGTVFTCLLSSTRSS</sequence>
<evidence type="ECO:0000313" key="2">
    <source>
        <dbReference type="EMBL" id="CAK9165156.1"/>
    </source>
</evidence>
<keyword evidence="3" id="KW-1185">Reference proteome</keyword>
<dbReference type="EMBL" id="CAUOFW020004336">
    <property type="protein sequence ID" value="CAK9165156.1"/>
    <property type="molecule type" value="Genomic_DNA"/>
</dbReference>